<gene>
    <name evidence="2" type="ORF">FB566_2330</name>
</gene>
<evidence type="ECO:0000313" key="3">
    <source>
        <dbReference type="Proteomes" id="UP000317043"/>
    </source>
</evidence>
<accession>A0A543AW27</accession>
<dbReference type="AlphaFoldDB" id="A0A543AW27"/>
<feature type="transmembrane region" description="Helical" evidence="1">
    <location>
        <begin position="39"/>
        <end position="65"/>
    </location>
</feature>
<dbReference type="RefSeq" id="WP_142038729.1">
    <property type="nucleotide sequence ID" value="NZ_JBHTGS010000001.1"/>
</dbReference>
<keyword evidence="3" id="KW-1185">Reference proteome</keyword>
<name>A0A543AW27_9ACTN</name>
<keyword evidence="1" id="KW-0472">Membrane</keyword>
<proteinExistence type="predicted"/>
<protein>
    <submittedName>
        <fullName evidence="2">Uncharacterized protein</fullName>
    </submittedName>
</protein>
<reference evidence="2 3" key="1">
    <citation type="submission" date="2019-06" db="EMBL/GenBank/DDBJ databases">
        <title>Sequencing the genomes of 1000 actinobacteria strains.</title>
        <authorList>
            <person name="Klenk H.-P."/>
        </authorList>
    </citation>
    <scope>NUCLEOTIDE SEQUENCE [LARGE SCALE GENOMIC DNA]</scope>
    <source>
        <strain evidence="2 3">DSM 45928</strain>
    </source>
</reference>
<comment type="caution">
    <text evidence="2">The sequence shown here is derived from an EMBL/GenBank/DDBJ whole genome shotgun (WGS) entry which is preliminary data.</text>
</comment>
<keyword evidence="1" id="KW-1133">Transmembrane helix</keyword>
<evidence type="ECO:0000313" key="2">
    <source>
        <dbReference type="EMBL" id="TQL76793.1"/>
    </source>
</evidence>
<keyword evidence="1" id="KW-0812">Transmembrane</keyword>
<dbReference type="Proteomes" id="UP000317043">
    <property type="component" value="Unassembled WGS sequence"/>
</dbReference>
<organism evidence="2 3">
    <name type="scientific">Stackebrandtia endophytica</name>
    <dbReference type="NCBI Taxonomy" id="1496996"/>
    <lineage>
        <taxon>Bacteria</taxon>
        <taxon>Bacillati</taxon>
        <taxon>Actinomycetota</taxon>
        <taxon>Actinomycetes</taxon>
        <taxon>Glycomycetales</taxon>
        <taxon>Glycomycetaceae</taxon>
        <taxon>Stackebrandtia</taxon>
    </lineage>
</organism>
<dbReference type="InParanoid" id="A0A543AW27"/>
<dbReference type="EMBL" id="VFOW01000001">
    <property type="protein sequence ID" value="TQL76793.1"/>
    <property type="molecule type" value="Genomic_DNA"/>
</dbReference>
<feature type="transmembrane region" description="Helical" evidence="1">
    <location>
        <begin position="71"/>
        <end position="93"/>
    </location>
</feature>
<dbReference type="OrthoDB" id="4322428at2"/>
<evidence type="ECO:0000256" key="1">
    <source>
        <dbReference type="SAM" id="Phobius"/>
    </source>
</evidence>
<sequence length="191" mass="21780">MNWFERVTRTVEQNDRWAAHARTPETRARIRRWSRRETLGAILMMTGAVPLFLHPLALIVFIIWFNHWYVYASYFGAALGVVIVGVAVSSHALDRRLDAMYADGHESTGRVDELITHPGSGDDPTSYDLMVSIELPGPTTLHRRVRWGEGGLHPSRFVGRRIRLRHNTLEPDNLGDVHFDGWPDETRGTGR</sequence>